<dbReference type="VEuPathDB" id="FungiDB:I7I52_04062"/>
<comment type="caution">
    <text evidence="2">The sequence shown here is derived from an EMBL/GenBank/DDBJ whole genome shotgun (WGS) entry which is preliminary data.</text>
</comment>
<protein>
    <submittedName>
        <fullName evidence="2">Uncharacterized protein</fullName>
    </submittedName>
</protein>
<dbReference type="Proteomes" id="UP000670092">
    <property type="component" value="Unassembled WGS sequence"/>
</dbReference>
<sequence length="72" mass="7442">MNDPGPSRSSSSHVGSIAPIKPRDTPARYGSSKTPHSPASLFSGGNSLAVRPPVVVVGVRSQIGRVMAWSCV</sequence>
<proteinExistence type="predicted"/>
<accession>A0A8H7ZD83</accession>
<reference evidence="2 3" key="1">
    <citation type="submission" date="2021-01" db="EMBL/GenBank/DDBJ databases">
        <title>Chromosome-level genome assembly of a human fungal pathogen reveals clustering of transcriptionally co-regulated genes.</title>
        <authorList>
            <person name="Voorhies M."/>
            <person name="Cohen S."/>
            <person name="Shea T.P."/>
            <person name="Petrus S."/>
            <person name="Munoz J.F."/>
            <person name="Poplawski S."/>
            <person name="Goldman W.E."/>
            <person name="Michael T."/>
            <person name="Cuomo C.A."/>
            <person name="Sil A."/>
            <person name="Beyhan S."/>
        </authorList>
    </citation>
    <scope>NUCLEOTIDE SEQUENCE [LARGE SCALE GENOMIC DNA]</scope>
    <source>
        <strain evidence="2 3">G184AR</strain>
    </source>
</reference>
<dbReference type="EMBL" id="JAEVHI010000001">
    <property type="protein sequence ID" value="KAG5305414.1"/>
    <property type="molecule type" value="Genomic_DNA"/>
</dbReference>
<evidence type="ECO:0000256" key="1">
    <source>
        <dbReference type="SAM" id="MobiDB-lite"/>
    </source>
</evidence>
<gene>
    <name evidence="2" type="ORF">I7I52_04062</name>
</gene>
<organism evidence="2 3">
    <name type="scientific">Ajellomyces capsulatus</name>
    <name type="common">Darling's disease fungus</name>
    <name type="synonym">Histoplasma capsulatum</name>
    <dbReference type="NCBI Taxonomy" id="5037"/>
    <lineage>
        <taxon>Eukaryota</taxon>
        <taxon>Fungi</taxon>
        <taxon>Dikarya</taxon>
        <taxon>Ascomycota</taxon>
        <taxon>Pezizomycotina</taxon>
        <taxon>Eurotiomycetes</taxon>
        <taxon>Eurotiomycetidae</taxon>
        <taxon>Onygenales</taxon>
        <taxon>Ajellomycetaceae</taxon>
        <taxon>Histoplasma</taxon>
    </lineage>
</organism>
<evidence type="ECO:0000313" key="3">
    <source>
        <dbReference type="Proteomes" id="UP000670092"/>
    </source>
</evidence>
<feature type="region of interest" description="Disordered" evidence="1">
    <location>
        <begin position="1"/>
        <end position="44"/>
    </location>
</feature>
<evidence type="ECO:0000313" key="2">
    <source>
        <dbReference type="EMBL" id="KAG5305414.1"/>
    </source>
</evidence>
<dbReference type="AlphaFoldDB" id="A0A8H7ZD83"/>
<name>A0A8H7ZD83_AJECA</name>